<evidence type="ECO:0000256" key="1">
    <source>
        <dbReference type="SAM" id="Phobius"/>
    </source>
</evidence>
<evidence type="ECO:0000313" key="3">
    <source>
        <dbReference type="Proteomes" id="UP000515663"/>
    </source>
</evidence>
<organism evidence="2 3">
    <name type="scientific">Gordonia jinghuaiqii</name>
    <dbReference type="NCBI Taxonomy" id="2758710"/>
    <lineage>
        <taxon>Bacteria</taxon>
        <taxon>Bacillati</taxon>
        <taxon>Actinomycetota</taxon>
        <taxon>Actinomycetes</taxon>
        <taxon>Mycobacteriales</taxon>
        <taxon>Gordoniaceae</taxon>
        <taxon>Gordonia</taxon>
    </lineage>
</organism>
<name>A0A7D7LTT2_9ACTN</name>
<reference evidence="3" key="1">
    <citation type="submission" date="2020-07" db="EMBL/GenBank/DDBJ databases">
        <title>novel species isolated from the respiratory tract of Marmot.</title>
        <authorList>
            <person name="Zhang G."/>
        </authorList>
    </citation>
    <scope>NUCLEOTIDE SEQUENCE [LARGE SCALE GENOMIC DNA]</scope>
    <source>
        <strain evidence="3">686</strain>
    </source>
</reference>
<evidence type="ECO:0000313" key="2">
    <source>
        <dbReference type="EMBL" id="QMT01361.1"/>
    </source>
</evidence>
<accession>A0A7D7LTT2</accession>
<keyword evidence="1" id="KW-0472">Membrane</keyword>
<dbReference type="EMBL" id="CP059491">
    <property type="protein sequence ID" value="QMT01361.1"/>
    <property type="molecule type" value="Genomic_DNA"/>
</dbReference>
<keyword evidence="1" id="KW-0812">Transmembrane</keyword>
<keyword evidence="1" id="KW-1133">Transmembrane helix</keyword>
<sequence>MAPENNKPNKQRELSTYFSGRFSMFVTYPIVLFIVGLLVGYLMSR</sequence>
<gene>
    <name evidence="2" type="ORF">H1R19_21485</name>
</gene>
<dbReference type="Proteomes" id="UP000515663">
    <property type="component" value="Chromosome"/>
</dbReference>
<dbReference type="RefSeq" id="WP_188328314.1">
    <property type="nucleotide sequence ID" value="NZ_CP059491.1"/>
</dbReference>
<dbReference type="KEGG" id="gji:H1R19_21485"/>
<protein>
    <submittedName>
        <fullName evidence="2">Uncharacterized protein</fullName>
    </submittedName>
</protein>
<proteinExistence type="predicted"/>
<keyword evidence="3" id="KW-1185">Reference proteome</keyword>
<dbReference type="AlphaFoldDB" id="A0A7D7LTT2"/>
<feature type="transmembrane region" description="Helical" evidence="1">
    <location>
        <begin position="22"/>
        <end position="43"/>
    </location>
</feature>